<keyword evidence="2" id="KW-1185">Reference proteome</keyword>
<protein>
    <submittedName>
        <fullName evidence="1">Uncharacterized protein</fullName>
    </submittedName>
</protein>
<dbReference type="Proteomes" id="UP001164718">
    <property type="component" value="Chromosome"/>
</dbReference>
<sequence>MKKSKYLTLYFTFFSFLFLFFSFNKVEAAQECEGFTNNYGIEISKEECNRLQGLGFSVEYIQDMTEEEYELNKDIYAEDMSIEKKYIKTTYYYSNGNTPGDKVANNSESTVKVIKSEELSETEFYNQLLNEKVKEMQPLGTETGHKETSYKLFTVKIAKLSNGKYRAYTELDWKKIPKTREEDIMGATFRYPNYFIVNHTERFGRQSWGAKGCHLDYGGCVDSKEMYGNIYYDDDSGKWLNDSFAGNAIAMNLKNDFYRDNHYYRITKLNLYSYFNFAFNRSGYPYYNVQIKGAYNHQINSSPINLSGVSITWGPPVLDFSFNQDKNYDGEITAQAYIKK</sequence>
<gene>
    <name evidence="1" type="ORF">OE104_03135</name>
</gene>
<reference evidence="1" key="1">
    <citation type="submission" date="2022-09" db="EMBL/GenBank/DDBJ databases">
        <title>Complete Genomes of Fervidibacillus albus and Fervidibacillus halotolerans isolated from tidal flat sediments.</title>
        <authorList>
            <person name="Kwon K.K."/>
            <person name="Yang S.-H."/>
            <person name="Park M.J."/>
            <person name="Oh H.-M."/>
        </authorList>
    </citation>
    <scope>NUCLEOTIDE SEQUENCE</scope>
    <source>
        <strain evidence="1">MEBiC13591</strain>
    </source>
</reference>
<accession>A0A9E8LVA1</accession>
<proteinExistence type="predicted"/>
<evidence type="ECO:0000313" key="1">
    <source>
        <dbReference type="EMBL" id="WAA10343.1"/>
    </source>
</evidence>
<dbReference type="KEGG" id="faf:OE104_03135"/>
<evidence type="ECO:0000313" key="2">
    <source>
        <dbReference type="Proteomes" id="UP001164718"/>
    </source>
</evidence>
<organism evidence="1 2">
    <name type="scientific">Fervidibacillus albus</name>
    <dbReference type="NCBI Taxonomy" id="2980026"/>
    <lineage>
        <taxon>Bacteria</taxon>
        <taxon>Bacillati</taxon>
        <taxon>Bacillota</taxon>
        <taxon>Bacilli</taxon>
        <taxon>Bacillales</taxon>
        <taxon>Bacillaceae</taxon>
        <taxon>Fervidibacillus</taxon>
    </lineage>
</organism>
<dbReference type="AlphaFoldDB" id="A0A9E8LVA1"/>
<name>A0A9E8LVA1_9BACI</name>
<dbReference type="RefSeq" id="WP_275418126.1">
    <property type="nucleotide sequence ID" value="NZ_CP106878.1"/>
</dbReference>
<dbReference type="EMBL" id="CP106878">
    <property type="protein sequence ID" value="WAA10343.1"/>
    <property type="molecule type" value="Genomic_DNA"/>
</dbReference>